<gene>
    <name evidence="1" type="ORF">NDES1114_LOCUS5854</name>
</gene>
<dbReference type="AlphaFoldDB" id="A0A7S1PQW9"/>
<accession>A0A7S1PQW9</accession>
<reference evidence="1" key="1">
    <citation type="submission" date="2021-01" db="EMBL/GenBank/DDBJ databases">
        <authorList>
            <person name="Corre E."/>
            <person name="Pelletier E."/>
            <person name="Niang G."/>
            <person name="Scheremetjew M."/>
            <person name="Finn R."/>
            <person name="Kale V."/>
            <person name="Holt S."/>
            <person name="Cochrane G."/>
            <person name="Meng A."/>
            <person name="Brown T."/>
            <person name="Cohen L."/>
        </authorList>
    </citation>
    <scope>NUCLEOTIDE SEQUENCE</scope>
    <source>
        <strain evidence="1">CCAP 1951/1</strain>
    </source>
</reference>
<name>A0A7S1PQW9_NEODS</name>
<proteinExistence type="predicted"/>
<evidence type="ECO:0000313" key="1">
    <source>
        <dbReference type="EMBL" id="CAD9098417.1"/>
    </source>
</evidence>
<protein>
    <submittedName>
        <fullName evidence="1">Uncharacterized protein</fullName>
    </submittedName>
</protein>
<dbReference type="EMBL" id="HBGF01008729">
    <property type="protein sequence ID" value="CAD9098417.1"/>
    <property type="molecule type" value="Transcribed_RNA"/>
</dbReference>
<sequence>MNARCFVRISDNTSLDSKSIGPAQLPSSKPPQLRLQLWLLLCPPSLLFFLLRTFTSRTTRRGNVIPLFFVSSFGSDPPSAMGQNNECELSAKRFFTLGAWAASLILVKRYFFHTPCSTVWNPHAICRLVLQATTIS</sequence>
<organism evidence="1">
    <name type="scientific">Neobodo designis</name>
    <name type="common">Flagellated protozoan</name>
    <name type="synonym">Bodo designis</name>
    <dbReference type="NCBI Taxonomy" id="312471"/>
    <lineage>
        <taxon>Eukaryota</taxon>
        <taxon>Discoba</taxon>
        <taxon>Euglenozoa</taxon>
        <taxon>Kinetoplastea</taxon>
        <taxon>Metakinetoplastina</taxon>
        <taxon>Neobodonida</taxon>
        <taxon>Neobodo</taxon>
    </lineage>
</organism>